<keyword evidence="3" id="KW-1185">Reference proteome</keyword>
<evidence type="ECO:0008006" key="4">
    <source>
        <dbReference type="Google" id="ProtNLM"/>
    </source>
</evidence>
<sequence>MKSILRIAVISLTLMTISCTNQSDSKENSESNKNTYNIELVNNEKWKVNKEMMVHIKNMESDIKSTSNQSSRNYDELGSKLDENIGLLTSNCTMTGKAHDELHKWLLPFIDLVKELNAADSKEDQKQSFEAIQESMNEFNTYFK</sequence>
<accession>A0A5R8M3L4</accession>
<proteinExistence type="predicted"/>
<dbReference type="AlphaFoldDB" id="A0A5R8M3L4"/>
<evidence type="ECO:0000256" key="1">
    <source>
        <dbReference type="SAM" id="SignalP"/>
    </source>
</evidence>
<dbReference type="PROSITE" id="PS51257">
    <property type="entry name" value="PROKAR_LIPOPROTEIN"/>
    <property type="match status" value="1"/>
</dbReference>
<feature type="signal peptide" evidence="1">
    <location>
        <begin position="1"/>
        <end position="23"/>
    </location>
</feature>
<gene>
    <name evidence="2" type="ORF">FEK29_12185</name>
</gene>
<feature type="chain" id="PRO_5024406182" description="Lipoprotein" evidence="1">
    <location>
        <begin position="24"/>
        <end position="144"/>
    </location>
</feature>
<reference evidence="2 3" key="1">
    <citation type="journal article" date="2017" name="Int. J. Syst. Evol. Microbiol.">
        <title>Maripseudobacter aurantiacus gen. nov., sp. nov., a novel member of the family Flavobacteriaceae isolated from a sedimentation basin.</title>
        <authorList>
            <person name="Chen C."/>
            <person name="Su Y."/>
            <person name="Tao T."/>
            <person name="Fu G."/>
            <person name="Zhang C."/>
            <person name="Sun C."/>
            <person name="Zhang X."/>
            <person name="Wu M."/>
        </authorList>
    </citation>
    <scope>NUCLEOTIDE SEQUENCE [LARGE SCALE GENOMIC DNA]</scope>
    <source>
        <strain evidence="3">CDA4</strain>
    </source>
</reference>
<name>A0A5R8M3L4_9FLAO</name>
<dbReference type="Proteomes" id="UP000308382">
    <property type="component" value="Unassembled WGS sequence"/>
</dbReference>
<dbReference type="OrthoDB" id="1440611at2"/>
<evidence type="ECO:0000313" key="2">
    <source>
        <dbReference type="EMBL" id="TLF44188.1"/>
    </source>
</evidence>
<dbReference type="EMBL" id="VBUK01000007">
    <property type="protein sequence ID" value="TLF44188.1"/>
    <property type="molecule type" value="Genomic_DNA"/>
</dbReference>
<organism evidence="2 3">
    <name type="scientific">Maribacter aurantiacus</name>
    <dbReference type="NCBI Taxonomy" id="1882343"/>
    <lineage>
        <taxon>Bacteria</taxon>
        <taxon>Pseudomonadati</taxon>
        <taxon>Bacteroidota</taxon>
        <taxon>Flavobacteriia</taxon>
        <taxon>Flavobacteriales</taxon>
        <taxon>Flavobacteriaceae</taxon>
        <taxon>Maribacter</taxon>
    </lineage>
</organism>
<keyword evidence="1" id="KW-0732">Signal</keyword>
<protein>
    <recommendedName>
        <fullName evidence="4">Lipoprotein</fullName>
    </recommendedName>
</protein>
<dbReference type="RefSeq" id="WP_138258716.1">
    <property type="nucleotide sequence ID" value="NZ_VBUK01000007.1"/>
</dbReference>
<comment type="caution">
    <text evidence="2">The sequence shown here is derived from an EMBL/GenBank/DDBJ whole genome shotgun (WGS) entry which is preliminary data.</text>
</comment>
<evidence type="ECO:0000313" key="3">
    <source>
        <dbReference type="Proteomes" id="UP000308382"/>
    </source>
</evidence>